<dbReference type="InterPro" id="IPR050793">
    <property type="entry name" value="CMP-NeuNAc_synthase"/>
</dbReference>
<dbReference type="EMBL" id="MEXH01000021">
    <property type="protein sequence ID" value="OGC92127.1"/>
    <property type="molecule type" value="Genomic_DNA"/>
</dbReference>
<dbReference type="GO" id="GO:0008781">
    <property type="term" value="F:N-acylneuraminate cytidylyltransferase activity"/>
    <property type="evidence" value="ECO:0007669"/>
    <property type="project" value="TreeGrafter"/>
</dbReference>
<organism evidence="1 2">
    <name type="scientific">Candidatus Amesbacteria bacterium RIFCSPHIGHO2_01_FULL_48_32b</name>
    <dbReference type="NCBI Taxonomy" id="1797253"/>
    <lineage>
        <taxon>Bacteria</taxon>
        <taxon>Candidatus Amesiibacteriota</taxon>
    </lineage>
</organism>
<dbReference type="SUPFAM" id="SSF56784">
    <property type="entry name" value="HAD-like"/>
    <property type="match status" value="1"/>
</dbReference>
<dbReference type="AlphaFoldDB" id="A0A1F4YDR8"/>
<proteinExistence type="predicted"/>
<protein>
    <submittedName>
        <fullName evidence="1">Phosphatase</fullName>
    </submittedName>
</protein>
<name>A0A1F4YDR8_9BACT</name>
<dbReference type="Proteomes" id="UP000178176">
    <property type="component" value="Unassembled WGS sequence"/>
</dbReference>
<dbReference type="PANTHER" id="PTHR21485:SF3">
    <property type="entry name" value="N-ACYLNEURAMINATE CYTIDYLYLTRANSFERASE"/>
    <property type="match status" value="1"/>
</dbReference>
<dbReference type="InterPro" id="IPR023214">
    <property type="entry name" value="HAD_sf"/>
</dbReference>
<reference evidence="1 2" key="1">
    <citation type="journal article" date="2016" name="Nat. Commun.">
        <title>Thousands of microbial genomes shed light on interconnected biogeochemical processes in an aquifer system.</title>
        <authorList>
            <person name="Anantharaman K."/>
            <person name="Brown C.T."/>
            <person name="Hug L.A."/>
            <person name="Sharon I."/>
            <person name="Castelle C.J."/>
            <person name="Probst A.J."/>
            <person name="Thomas B.C."/>
            <person name="Singh A."/>
            <person name="Wilkins M.J."/>
            <person name="Karaoz U."/>
            <person name="Brodie E.L."/>
            <person name="Williams K.H."/>
            <person name="Hubbard S.S."/>
            <person name="Banfield J.F."/>
        </authorList>
    </citation>
    <scope>NUCLEOTIDE SEQUENCE [LARGE SCALE GENOMIC DNA]</scope>
</reference>
<dbReference type="PANTHER" id="PTHR21485">
    <property type="entry name" value="HAD SUPERFAMILY MEMBERS CMAS AND KDSC"/>
    <property type="match status" value="1"/>
</dbReference>
<evidence type="ECO:0000313" key="1">
    <source>
        <dbReference type="EMBL" id="OGC92127.1"/>
    </source>
</evidence>
<sequence length="179" mass="19886">MAGASGKKPQLKNFIIDVDGVLNTGQFLYSARGKEFKIFGPDDSDGLSLLKHKMNIHMVSGDKRGFEITKKRVVDDMHFPLDLVSTFDRVAWIKDKYKLEESVYMGDGIYDVLVFREVAYSIAPANAFYLAKKETNFVTNSRGGEGAVAEACIHLLDKFFAPYDIYQLASAAGSGAWPK</sequence>
<comment type="caution">
    <text evidence="1">The sequence shown here is derived from an EMBL/GenBank/DDBJ whole genome shotgun (WGS) entry which is preliminary data.</text>
</comment>
<accession>A0A1F4YDR8</accession>
<gene>
    <name evidence="1" type="ORF">A2876_02470</name>
</gene>
<dbReference type="Gene3D" id="3.40.50.1000">
    <property type="entry name" value="HAD superfamily/HAD-like"/>
    <property type="match status" value="1"/>
</dbReference>
<evidence type="ECO:0000313" key="2">
    <source>
        <dbReference type="Proteomes" id="UP000178176"/>
    </source>
</evidence>
<dbReference type="InterPro" id="IPR036412">
    <property type="entry name" value="HAD-like_sf"/>
</dbReference>